<protein>
    <submittedName>
        <fullName evidence="1">11332_t:CDS:1</fullName>
    </submittedName>
</protein>
<dbReference type="Proteomes" id="UP000789375">
    <property type="component" value="Unassembled WGS sequence"/>
</dbReference>
<dbReference type="AlphaFoldDB" id="A0A9N9HTP2"/>
<sequence length="444" mass="51970">MLLEDCAKDCVYFDSALVKETNEEVVSQSVKTDNDSDCNRDSYICLNYELLVPAKLYTLGQSEWTKDLKKNNRKQELIFERDILMTEQHNEAIRTALPHVQILTRKRRNSNDGLTRNANDQEEGRFLQEEQDELGNQSGDEKKRKDCEVEEECSSILFDEKNEDSLIESIDKSKLINKTRLLISKPSENISEYKLSSGGDLLTMFKKYQKSIPKCRRVTTPAYWGILDLTRESLTLDYLQEYFNKNCEESHQIKDIKKFHTNIQFIKENMYSFNDSMTEEELKMIFTFPIFRSILQLNIVKDAWGEIQSMFRMKSQHEENAKKYPNKFEALFGEVSDSMTSLGISSSFRKKQYLDKKKFGSLWMDPSGYVNIHINLIYSSRLSGLLIDTVHSTQEDDCGLFEDIYCILKELNSVKELYQSNMLRKRRRTTMENSLTLNMNRTPD</sequence>
<evidence type="ECO:0000313" key="2">
    <source>
        <dbReference type="Proteomes" id="UP000789375"/>
    </source>
</evidence>
<evidence type="ECO:0000313" key="1">
    <source>
        <dbReference type="EMBL" id="CAG8705135.1"/>
    </source>
</evidence>
<comment type="caution">
    <text evidence="1">The sequence shown here is derived from an EMBL/GenBank/DDBJ whole genome shotgun (WGS) entry which is preliminary data.</text>
</comment>
<keyword evidence="2" id="KW-1185">Reference proteome</keyword>
<accession>A0A9N9HTP2</accession>
<organism evidence="1 2">
    <name type="scientific">Funneliformis mosseae</name>
    <name type="common">Endomycorrhizal fungus</name>
    <name type="synonym">Glomus mosseae</name>
    <dbReference type="NCBI Taxonomy" id="27381"/>
    <lineage>
        <taxon>Eukaryota</taxon>
        <taxon>Fungi</taxon>
        <taxon>Fungi incertae sedis</taxon>
        <taxon>Mucoromycota</taxon>
        <taxon>Glomeromycotina</taxon>
        <taxon>Glomeromycetes</taxon>
        <taxon>Glomerales</taxon>
        <taxon>Glomeraceae</taxon>
        <taxon>Funneliformis</taxon>
    </lineage>
</organism>
<reference evidence="1" key="1">
    <citation type="submission" date="2021-06" db="EMBL/GenBank/DDBJ databases">
        <authorList>
            <person name="Kallberg Y."/>
            <person name="Tangrot J."/>
            <person name="Rosling A."/>
        </authorList>
    </citation>
    <scope>NUCLEOTIDE SEQUENCE</scope>
    <source>
        <strain evidence="1">87-6 pot B 2015</strain>
    </source>
</reference>
<gene>
    <name evidence="1" type="ORF">FMOSSE_LOCUS13998</name>
</gene>
<proteinExistence type="predicted"/>
<dbReference type="EMBL" id="CAJVPP010009502">
    <property type="protein sequence ID" value="CAG8705135.1"/>
    <property type="molecule type" value="Genomic_DNA"/>
</dbReference>
<name>A0A9N9HTP2_FUNMO</name>